<dbReference type="Gene3D" id="1.10.150.120">
    <property type="entry name" value="[2Fe-2S]-binding domain"/>
    <property type="match status" value="1"/>
</dbReference>
<gene>
    <name evidence="8" type="ORF">AB0L16_32505</name>
</gene>
<evidence type="ECO:0000313" key="9">
    <source>
        <dbReference type="Proteomes" id="UP001552594"/>
    </source>
</evidence>
<evidence type="ECO:0000256" key="5">
    <source>
        <dbReference type="ARBA" id="ARBA00023014"/>
    </source>
</evidence>
<feature type="compositionally biased region" description="Basic and acidic residues" evidence="6">
    <location>
        <begin position="104"/>
        <end position="120"/>
    </location>
</feature>
<keyword evidence="4" id="KW-0408">Iron</keyword>
<dbReference type="InterPro" id="IPR006058">
    <property type="entry name" value="2Fe2S_fd_BS"/>
</dbReference>
<dbReference type="InterPro" id="IPR002888">
    <property type="entry name" value="2Fe-2S-bd"/>
</dbReference>
<feature type="compositionally biased region" description="Low complexity" evidence="6">
    <location>
        <begin position="286"/>
        <end position="305"/>
    </location>
</feature>
<dbReference type="InterPro" id="IPR036010">
    <property type="entry name" value="2Fe-2S_ferredoxin-like_sf"/>
</dbReference>
<keyword evidence="5" id="KW-0411">Iron-sulfur</keyword>
<evidence type="ECO:0000256" key="1">
    <source>
        <dbReference type="ARBA" id="ARBA00022714"/>
    </source>
</evidence>
<feature type="compositionally biased region" description="Polar residues" evidence="6">
    <location>
        <begin position="602"/>
        <end position="628"/>
    </location>
</feature>
<dbReference type="CDD" id="cd00207">
    <property type="entry name" value="fer2"/>
    <property type="match status" value="1"/>
</dbReference>
<keyword evidence="1" id="KW-0001">2Fe-2S</keyword>
<feature type="compositionally biased region" description="Polar residues" evidence="6">
    <location>
        <begin position="268"/>
        <end position="281"/>
    </location>
</feature>
<feature type="compositionally biased region" description="Low complexity" evidence="6">
    <location>
        <begin position="61"/>
        <end position="82"/>
    </location>
</feature>
<feature type="region of interest" description="Disordered" evidence="6">
    <location>
        <begin position="878"/>
        <end position="909"/>
    </location>
</feature>
<sequence length="909" mass="94039">MSDDQKPQSRTPGEGAWQPVPRGMEYDEGTAFVQLPPELLAHGAGTNGNWAPLAAPGTGYTPPAAASWQQHHAPGAAYPGAHDASRDNGLHGNGLHDNGLHGNGLHDDGLHGNGLHDDGLHQNALRQNVPHQDVAHHDTPHQGTPMVPGPGAAPAPSQQQPGQLPHQGGYPAAPHDLAAHQAAQGTPPHGTPLTAHPTAPGAHLGHHPEAHRAAHGDVHGAAHREAHPDAHQQSQAAPHSPTPPTFQASQASRASQTPPATPVAHQPLHQTSSQLPHQTAHPNDPRPSAHQSAAAPAPTGTPEAADGWTSVPYQPGATTEWAMPADTYDPVHGHAPDGAPEAHATAQWSFAPVASQAGPGSTGQWSVPAAGDDPVEESGEYALHRRPPVENAARDPEATAEWPAPRPGDTGSGAWHQPAAHQDASGQWTVPALPDDSGRVAAGDESGEYPADAWAAATDEVPATPEPGSASTPTPTAEPATAEAGPSHSDALHSDGSRSGIPQPAASQAADRQSAGRRTADLQADEVLLAPREPLAHQEFTESLRTQESRTPLGAAEHEASQMPRAASAHQTPDAPRATRVPHAPEATQASGDSAAPEAHPTRQSPGEPTATQTPDTSNGSNASNTPETAPEFDGPNEHPEATHPEATHRETAHPQAPHPESAHSEATHPEAAQHTDADPAHTDPAHPDATHPDITHPDPADPADLVHPEDPLGPYTEHPCASYVLRVNGTDRPVTDAWIGESLLYVLRERLGLAGAKDGCSQGECGACSVQVDGRLVASCLVPAATTAGSEVRTVEGLAVNGQPSDVQRALADCGAVQCGFCVPGMAMTVHDLLEGNHAPTELETRQALCGNLCRCSGYRGVLRAVRQVVDERAERAAALEEAHPETDTARIPHQAGPHNGGSGKAMA</sequence>
<protein>
    <submittedName>
        <fullName evidence="8">2Fe-2S iron-sulfur cluster-binding protein</fullName>
    </submittedName>
</protein>
<evidence type="ECO:0000256" key="3">
    <source>
        <dbReference type="ARBA" id="ARBA00023002"/>
    </source>
</evidence>
<dbReference type="PANTHER" id="PTHR44379:SF8">
    <property type="entry name" value="XANTHINE DEHYDROGENASE IRON-SULFUR-BINDING SUBUNIT XDHC-RELATED"/>
    <property type="match status" value="1"/>
</dbReference>
<feature type="compositionally biased region" description="Gly residues" evidence="6">
    <location>
        <begin position="900"/>
        <end position="909"/>
    </location>
</feature>
<accession>A0ABV3K7G1</accession>
<dbReference type="EMBL" id="JBFAUK010000050">
    <property type="protein sequence ID" value="MEV5511085.1"/>
    <property type="molecule type" value="Genomic_DNA"/>
</dbReference>
<feature type="compositionally biased region" description="Basic and acidic residues" evidence="6">
    <location>
        <begin position="206"/>
        <end position="230"/>
    </location>
</feature>
<dbReference type="PROSITE" id="PS51085">
    <property type="entry name" value="2FE2S_FER_2"/>
    <property type="match status" value="1"/>
</dbReference>
<dbReference type="SUPFAM" id="SSF47741">
    <property type="entry name" value="CO dehydrogenase ISP C-domain like"/>
    <property type="match status" value="1"/>
</dbReference>
<feature type="region of interest" description="Disordered" evidence="6">
    <location>
        <begin position="134"/>
        <end position="715"/>
    </location>
</feature>
<feature type="compositionally biased region" description="Basic and acidic residues" evidence="6">
    <location>
        <begin position="661"/>
        <end position="711"/>
    </location>
</feature>
<evidence type="ECO:0000313" key="8">
    <source>
        <dbReference type="EMBL" id="MEV5511085.1"/>
    </source>
</evidence>
<dbReference type="PANTHER" id="PTHR44379">
    <property type="entry name" value="OXIDOREDUCTASE WITH IRON-SULFUR SUBUNIT"/>
    <property type="match status" value="1"/>
</dbReference>
<evidence type="ECO:0000256" key="2">
    <source>
        <dbReference type="ARBA" id="ARBA00022723"/>
    </source>
</evidence>
<dbReference type="Gene3D" id="3.10.20.30">
    <property type="match status" value="1"/>
</dbReference>
<evidence type="ECO:0000259" key="7">
    <source>
        <dbReference type="PROSITE" id="PS51085"/>
    </source>
</evidence>
<feature type="compositionally biased region" description="Polar residues" evidence="6">
    <location>
        <begin position="245"/>
        <end position="258"/>
    </location>
</feature>
<dbReference type="RefSeq" id="WP_277751829.1">
    <property type="nucleotide sequence ID" value="NZ_JBFAUK010000050.1"/>
</dbReference>
<feature type="compositionally biased region" description="Basic and acidic residues" evidence="6">
    <location>
        <begin position="878"/>
        <end position="892"/>
    </location>
</feature>
<proteinExistence type="predicted"/>
<dbReference type="PROSITE" id="PS00197">
    <property type="entry name" value="2FE2S_FER_1"/>
    <property type="match status" value="1"/>
</dbReference>
<keyword evidence="2" id="KW-0479">Metal-binding</keyword>
<feature type="compositionally biased region" description="Low complexity" evidence="6">
    <location>
        <begin position="462"/>
        <end position="487"/>
    </location>
</feature>
<evidence type="ECO:0000256" key="6">
    <source>
        <dbReference type="SAM" id="MobiDB-lite"/>
    </source>
</evidence>
<dbReference type="Pfam" id="PF01799">
    <property type="entry name" value="Fer2_2"/>
    <property type="match status" value="1"/>
</dbReference>
<dbReference type="InterPro" id="IPR001041">
    <property type="entry name" value="2Fe-2S_ferredoxin-type"/>
</dbReference>
<evidence type="ECO:0000256" key="4">
    <source>
        <dbReference type="ARBA" id="ARBA00023004"/>
    </source>
</evidence>
<keyword evidence="9" id="KW-1185">Reference proteome</keyword>
<dbReference type="InterPro" id="IPR012675">
    <property type="entry name" value="Beta-grasp_dom_sf"/>
</dbReference>
<dbReference type="InterPro" id="IPR051452">
    <property type="entry name" value="Diverse_Oxidoreductases"/>
</dbReference>
<dbReference type="Pfam" id="PF00111">
    <property type="entry name" value="Fer2"/>
    <property type="match status" value="1"/>
</dbReference>
<feature type="region of interest" description="Disordered" evidence="6">
    <location>
        <begin position="1"/>
        <end position="24"/>
    </location>
</feature>
<name>A0ABV3K7G1_STRON</name>
<feature type="region of interest" description="Disordered" evidence="6">
    <location>
        <begin position="61"/>
        <end position="120"/>
    </location>
</feature>
<reference evidence="8 9" key="1">
    <citation type="submission" date="2024-06" db="EMBL/GenBank/DDBJ databases">
        <title>The Natural Products Discovery Center: Release of the First 8490 Sequenced Strains for Exploring Actinobacteria Biosynthetic Diversity.</title>
        <authorList>
            <person name="Kalkreuter E."/>
            <person name="Kautsar S.A."/>
            <person name="Yang D."/>
            <person name="Bader C.D."/>
            <person name="Teijaro C.N."/>
            <person name="Fluegel L."/>
            <person name="Davis C.M."/>
            <person name="Simpson J.R."/>
            <person name="Lauterbach L."/>
            <person name="Steele A.D."/>
            <person name="Gui C."/>
            <person name="Meng S."/>
            <person name="Li G."/>
            <person name="Viehrig K."/>
            <person name="Ye F."/>
            <person name="Su P."/>
            <person name="Kiefer A.F."/>
            <person name="Nichols A."/>
            <person name="Cepeda A.J."/>
            <person name="Yan W."/>
            <person name="Fan B."/>
            <person name="Jiang Y."/>
            <person name="Adhikari A."/>
            <person name="Zheng C.-J."/>
            <person name="Schuster L."/>
            <person name="Cowan T.M."/>
            <person name="Smanski M.J."/>
            <person name="Chevrette M.G."/>
            <person name="De Carvalho L.P.S."/>
            <person name="Shen B."/>
        </authorList>
    </citation>
    <scope>NUCLEOTIDE SEQUENCE [LARGE SCALE GENOMIC DNA]</scope>
    <source>
        <strain evidence="8 9">NPDC052347</strain>
    </source>
</reference>
<dbReference type="InterPro" id="IPR036884">
    <property type="entry name" value="2Fe-2S-bd_dom_sf"/>
</dbReference>
<feature type="compositionally biased region" description="Basic and acidic residues" evidence="6">
    <location>
        <begin position="534"/>
        <end position="548"/>
    </location>
</feature>
<organism evidence="8 9">
    <name type="scientific">Streptomyces orinoci</name>
    <name type="common">Streptoverticillium orinoci</name>
    <dbReference type="NCBI Taxonomy" id="67339"/>
    <lineage>
        <taxon>Bacteria</taxon>
        <taxon>Bacillati</taxon>
        <taxon>Actinomycetota</taxon>
        <taxon>Actinomycetes</taxon>
        <taxon>Kitasatosporales</taxon>
        <taxon>Streptomycetaceae</taxon>
        <taxon>Streptomyces</taxon>
    </lineage>
</organism>
<comment type="caution">
    <text evidence="8">The sequence shown here is derived from an EMBL/GenBank/DDBJ whole genome shotgun (WGS) entry which is preliminary data.</text>
</comment>
<feature type="compositionally biased region" description="Low complexity" evidence="6">
    <location>
        <begin position="154"/>
        <end position="184"/>
    </location>
</feature>
<dbReference type="SUPFAM" id="SSF54292">
    <property type="entry name" value="2Fe-2S ferredoxin-like"/>
    <property type="match status" value="1"/>
</dbReference>
<keyword evidence="3" id="KW-0560">Oxidoreductase</keyword>
<feature type="compositionally biased region" description="Basic and acidic residues" evidence="6">
    <location>
        <begin position="636"/>
        <end position="653"/>
    </location>
</feature>
<dbReference type="Proteomes" id="UP001552594">
    <property type="component" value="Unassembled WGS sequence"/>
</dbReference>
<feature type="domain" description="2Fe-2S ferredoxin-type" evidence="7">
    <location>
        <begin position="722"/>
        <end position="799"/>
    </location>
</feature>